<keyword evidence="8" id="KW-0808">Transferase</keyword>
<evidence type="ECO:0000256" key="14">
    <source>
        <dbReference type="ARBA" id="ARBA00022833"/>
    </source>
</evidence>
<dbReference type="Pfam" id="PF11799">
    <property type="entry name" value="IMS_C"/>
    <property type="match status" value="1"/>
</dbReference>
<comment type="similarity">
    <text evidence="3">Belongs to the DNA polymerase type-Y family.</text>
</comment>
<reference evidence="26 27" key="1">
    <citation type="journal article" date="2018" name="Nat. Ecol. Evol.">
        <title>Shark genomes provide insights into elasmobranch evolution and the origin of vertebrates.</title>
        <authorList>
            <person name="Hara Y"/>
            <person name="Yamaguchi K"/>
            <person name="Onimaru K"/>
            <person name="Kadota M"/>
            <person name="Koyanagi M"/>
            <person name="Keeley SD"/>
            <person name="Tatsumi K"/>
            <person name="Tanaka K"/>
            <person name="Motone F"/>
            <person name="Kageyama Y"/>
            <person name="Nozu R"/>
            <person name="Adachi N"/>
            <person name="Nishimura O"/>
            <person name="Nakagawa R"/>
            <person name="Tanegashima C"/>
            <person name="Kiyatake I"/>
            <person name="Matsumoto R"/>
            <person name="Murakumo K"/>
            <person name="Nishida K"/>
            <person name="Terakita A"/>
            <person name="Kuratani S"/>
            <person name="Sato K"/>
            <person name="Hyodo S Kuraku.S."/>
        </authorList>
    </citation>
    <scope>NUCLEOTIDE SEQUENCE [LARGE SCALE GENOMIC DNA]</scope>
</reference>
<dbReference type="Pfam" id="PF11798">
    <property type="entry name" value="IMS_HHH"/>
    <property type="match status" value="1"/>
</dbReference>
<evidence type="ECO:0000313" key="26">
    <source>
        <dbReference type="EMBL" id="GCC25017.1"/>
    </source>
</evidence>
<evidence type="ECO:0000256" key="20">
    <source>
        <dbReference type="ARBA" id="ARBA00049244"/>
    </source>
</evidence>
<accession>A0A401S3N0</accession>
<evidence type="ECO:0000256" key="16">
    <source>
        <dbReference type="ARBA" id="ARBA00022932"/>
    </source>
</evidence>
<dbReference type="OMA" id="WPEHKRT"/>
<dbReference type="Gene3D" id="1.10.150.20">
    <property type="entry name" value="5' to 3' exonuclease, C-terminal subdomain"/>
    <property type="match status" value="1"/>
</dbReference>
<evidence type="ECO:0000256" key="13">
    <source>
        <dbReference type="ARBA" id="ARBA00022771"/>
    </source>
</evidence>
<dbReference type="GO" id="GO:0003887">
    <property type="term" value="F:DNA-directed DNA polymerase activity"/>
    <property type="evidence" value="ECO:0007669"/>
    <property type="project" value="UniProtKB-KW"/>
</dbReference>
<evidence type="ECO:0000256" key="11">
    <source>
        <dbReference type="ARBA" id="ARBA00022723"/>
    </source>
</evidence>
<dbReference type="PIRSF" id="PIRSF036603">
    <property type="entry name" value="DPol_eta"/>
    <property type="match status" value="1"/>
</dbReference>
<keyword evidence="12 21" id="KW-0227">DNA damage</keyword>
<keyword evidence="15" id="KW-0460">Magnesium</keyword>
<dbReference type="GO" id="GO:0042276">
    <property type="term" value="P:error-prone translesion synthesis"/>
    <property type="evidence" value="ECO:0007669"/>
    <property type="project" value="TreeGrafter"/>
</dbReference>
<feature type="domain" description="UmuC" evidence="24">
    <location>
        <begin position="107"/>
        <end position="366"/>
    </location>
</feature>
<dbReference type="EMBL" id="BEZZ01000073">
    <property type="protein sequence ID" value="GCC25017.1"/>
    <property type="molecule type" value="Genomic_DNA"/>
</dbReference>
<dbReference type="GO" id="GO:0006260">
    <property type="term" value="P:DNA replication"/>
    <property type="evidence" value="ECO:0007669"/>
    <property type="project" value="UniProtKB-KW"/>
</dbReference>
<evidence type="ECO:0000256" key="6">
    <source>
        <dbReference type="ARBA" id="ARBA00022457"/>
    </source>
</evidence>
<evidence type="ECO:0000259" key="25">
    <source>
        <dbReference type="PROSITE" id="PS51908"/>
    </source>
</evidence>
<proteinExistence type="inferred from homology"/>
<evidence type="ECO:0000256" key="23">
    <source>
        <dbReference type="SAM" id="MobiDB-lite"/>
    </source>
</evidence>
<dbReference type="Gene3D" id="3.40.1170.60">
    <property type="match status" value="1"/>
</dbReference>
<dbReference type="InterPro" id="IPR050116">
    <property type="entry name" value="DNA_polymerase-Y"/>
</dbReference>
<keyword evidence="17" id="KW-0238">DNA-binding</keyword>
<dbReference type="GO" id="GO:0005634">
    <property type="term" value="C:nucleus"/>
    <property type="evidence" value="ECO:0007669"/>
    <property type="project" value="UniProtKB-SubCell"/>
</dbReference>
<dbReference type="InterPro" id="IPR001126">
    <property type="entry name" value="UmuC"/>
</dbReference>
<evidence type="ECO:0000256" key="3">
    <source>
        <dbReference type="ARBA" id="ARBA00010945"/>
    </source>
</evidence>
<dbReference type="PANTHER" id="PTHR11076">
    <property type="entry name" value="DNA REPAIR POLYMERASE UMUC / TRANSFERASE FAMILY MEMBER"/>
    <property type="match status" value="1"/>
</dbReference>
<keyword evidence="22" id="KW-0175">Coiled coil</keyword>
<dbReference type="InterPro" id="IPR022880">
    <property type="entry name" value="DNApol_IV"/>
</dbReference>
<keyword evidence="11" id="KW-0479">Metal-binding</keyword>
<evidence type="ECO:0000256" key="18">
    <source>
        <dbReference type="ARBA" id="ARBA00023204"/>
    </source>
</evidence>
<keyword evidence="16" id="KW-0239">DNA-directed DNA polymerase</keyword>
<dbReference type="InterPro" id="IPR006642">
    <property type="entry name" value="Rad18_UBZ4"/>
</dbReference>
<keyword evidence="9" id="KW-0548">Nucleotidyltransferase</keyword>
<dbReference type="SUPFAM" id="SSF56672">
    <property type="entry name" value="DNA/RNA polymerases"/>
    <property type="match status" value="1"/>
</dbReference>
<evidence type="ECO:0000256" key="8">
    <source>
        <dbReference type="ARBA" id="ARBA00022679"/>
    </source>
</evidence>
<keyword evidence="19" id="KW-0539">Nucleus</keyword>
<name>A0A401S3N0_CHIPU</name>
<keyword evidence="13 21" id="KW-0863">Zinc-finger</keyword>
<dbReference type="InterPro" id="IPR043128">
    <property type="entry name" value="Rev_trsase/Diguanyl_cyclase"/>
</dbReference>
<dbReference type="Gene3D" id="1.10.150.810">
    <property type="match status" value="1"/>
</dbReference>
<evidence type="ECO:0000256" key="10">
    <source>
        <dbReference type="ARBA" id="ARBA00022705"/>
    </source>
</evidence>
<feature type="domain" description="UBZ4-type" evidence="25">
    <location>
        <begin position="837"/>
        <end position="867"/>
    </location>
</feature>
<evidence type="ECO:0000259" key="24">
    <source>
        <dbReference type="PROSITE" id="PS50173"/>
    </source>
</evidence>
<gene>
    <name evidence="26" type="ORF">chiPu_0003421</name>
</gene>
<feature type="region of interest" description="Disordered" evidence="23">
    <location>
        <begin position="897"/>
        <end position="919"/>
    </location>
</feature>
<dbReference type="Gene3D" id="3.30.1490.100">
    <property type="entry name" value="DNA polymerase, Y-family, little finger domain"/>
    <property type="match status" value="1"/>
</dbReference>
<keyword evidence="18 21" id="KW-0234">DNA repair</keyword>
<protein>
    <recommendedName>
        <fullName evidence="5">DNA polymerase kappa</fullName>
        <ecNumber evidence="4">2.7.7.7</ecNumber>
    </recommendedName>
</protein>
<keyword evidence="7" id="KW-0237">DNA synthesis</keyword>
<dbReference type="PROSITE" id="PS50173">
    <property type="entry name" value="UMUC"/>
    <property type="match status" value="1"/>
</dbReference>
<dbReference type="FunFam" id="1.10.150.20:FF:000039">
    <property type="entry name" value="Polymerase (DNA directed) kappa"/>
    <property type="match status" value="1"/>
</dbReference>
<dbReference type="PANTHER" id="PTHR11076:SF33">
    <property type="entry name" value="DNA POLYMERASE KAPPA"/>
    <property type="match status" value="1"/>
</dbReference>
<dbReference type="InterPro" id="IPR036775">
    <property type="entry name" value="DNA_pol_Y-fam_lit_finger_sf"/>
</dbReference>
<keyword evidence="14" id="KW-0862">Zinc</keyword>
<keyword evidence="6" id="KW-0515">Mutator protein</keyword>
<evidence type="ECO:0000256" key="22">
    <source>
        <dbReference type="SAM" id="Coils"/>
    </source>
</evidence>
<evidence type="ECO:0000256" key="7">
    <source>
        <dbReference type="ARBA" id="ARBA00022634"/>
    </source>
</evidence>
<evidence type="ECO:0000256" key="9">
    <source>
        <dbReference type="ARBA" id="ARBA00022695"/>
    </source>
</evidence>
<dbReference type="SUPFAM" id="SSF100879">
    <property type="entry name" value="Lesion bypass DNA polymerase (Y-family), little finger domain"/>
    <property type="match status" value="1"/>
</dbReference>
<dbReference type="EC" id="2.7.7.7" evidence="4"/>
<dbReference type="GO" id="GO:0003684">
    <property type="term" value="F:damaged DNA binding"/>
    <property type="evidence" value="ECO:0007669"/>
    <property type="project" value="InterPro"/>
</dbReference>
<evidence type="ECO:0000256" key="2">
    <source>
        <dbReference type="ARBA" id="ARBA00004123"/>
    </source>
</evidence>
<evidence type="ECO:0000256" key="21">
    <source>
        <dbReference type="PROSITE-ProRule" id="PRU01256"/>
    </source>
</evidence>
<dbReference type="Gene3D" id="3.30.70.270">
    <property type="match status" value="1"/>
</dbReference>
<dbReference type="FunFam" id="3.30.70.270:FF:000151">
    <property type="entry name" value="Polymerase (DNA directed) kappa"/>
    <property type="match status" value="1"/>
</dbReference>
<dbReference type="GO" id="GO:0006281">
    <property type="term" value="P:DNA repair"/>
    <property type="evidence" value="ECO:0007669"/>
    <property type="project" value="UniProtKB-KW"/>
</dbReference>
<organism evidence="26 27">
    <name type="scientific">Chiloscyllium punctatum</name>
    <name type="common">Brownbanded bambooshark</name>
    <name type="synonym">Hemiscyllium punctatum</name>
    <dbReference type="NCBI Taxonomy" id="137246"/>
    <lineage>
        <taxon>Eukaryota</taxon>
        <taxon>Metazoa</taxon>
        <taxon>Chordata</taxon>
        <taxon>Craniata</taxon>
        <taxon>Vertebrata</taxon>
        <taxon>Chondrichthyes</taxon>
        <taxon>Elasmobranchii</taxon>
        <taxon>Galeomorphii</taxon>
        <taxon>Galeoidea</taxon>
        <taxon>Orectolobiformes</taxon>
        <taxon>Hemiscylliidae</taxon>
        <taxon>Chiloscyllium</taxon>
    </lineage>
</organism>
<dbReference type="STRING" id="137246.A0A401S3N0"/>
<dbReference type="HAMAP" id="MF_01113">
    <property type="entry name" value="DNApol_IV"/>
    <property type="match status" value="1"/>
</dbReference>
<feature type="compositionally biased region" description="Polar residues" evidence="23">
    <location>
        <begin position="897"/>
        <end position="916"/>
    </location>
</feature>
<dbReference type="Gene3D" id="3.30.160.60">
    <property type="entry name" value="Classic Zinc Finger"/>
    <property type="match status" value="1"/>
</dbReference>
<comment type="caution">
    <text evidence="26">The sequence shown here is derived from an EMBL/GenBank/DDBJ whole genome shotgun (WGS) entry which is preliminary data.</text>
</comment>
<dbReference type="PROSITE" id="PS51908">
    <property type="entry name" value="ZF_UBZ4"/>
    <property type="match status" value="1"/>
</dbReference>
<dbReference type="FunFam" id="1.10.150.810:FF:000001">
    <property type="entry name" value="DNA polymerase kappa"/>
    <property type="match status" value="1"/>
</dbReference>
<dbReference type="CDD" id="cd03586">
    <property type="entry name" value="PolY_Pol_IV_kappa"/>
    <property type="match status" value="1"/>
</dbReference>
<evidence type="ECO:0000256" key="4">
    <source>
        <dbReference type="ARBA" id="ARBA00012417"/>
    </source>
</evidence>
<dbReference type="InterPro" id="IPR043502">
    <property type="entry name" value="DNA/RNA_pol_sf"/>
</dbReference>
<sequence>MEHTAKGTTDSSDLSDGGILSRIALNDNKAGMEGLDKEKINKIILEASKGSRFYENECKKEQQVNQRIEKMLQQKAQITEQHLKKKQHQVEQLAIELEKSRDLSRTIVHIDMDAFYAAVEMKDAPELKDKPMAVGSMSMLSTSNYHARKYGVRAAMPGFIAKKLCPNLIIIPTNFAKYRATSKEVQEILMDYDPNFIPMSLDEAYLDITEHLQQRQNWPEHKRTYYYHGEGASKVKENMENFQRSTEDLGDISPILFEDSPPVLSQQGSAQIELPQTDLQTNGKESHQKEVIVFGVTAEEAVREMRFRIEQKTKLTASAGIAPNMMLSKVCSDMNKPNGQYRIPAERDAVMDFIKKLPIRKVPGIGKVTEKMLNALGITTCTQLYQQGALLSILFSESSSYHFLQISLGLGENHLARDGDRKSMSTERTFHEMSKAVEQYSLCHELCHDLEEDLQKEGLKGKTVTLKLKNVNFEVKTRACTVPEPISKEEEIFAVAHELLKTEINNMHPQPLRLRLMGVRVSGFVQQEGKKSGQKSITKFLLTGKSESTTISDNTVVKDQAELSEVPKTESLFSKRCQQSNQQSFFNQVLAKKQQGRYKPAGTIPAGTDGEGSGLNPKLKATSICPICFKRQGIPVLETFNKRHDECLCVTRPLEVAETIGESKASYIKTTSGLDNNLKNALINLKSDQLNQRPSETYLQGETKNNSINWEASNNSTCYIGQPGNQRNIKTILTNHVQLPNSAAKCLAFTKDEDMLEEEFSDCNQKSIKLSSKYTNMTQKEKQFSLQESSPGMLNQPSFVQYDQLMQGTEQQQSNQLLKNIRSSQERPTVQLEEPVGLVCPICNINQETTDLSLFNKHIDICLNQGVIQELTERPTHSCITECNSNGMGPTVLGKQPSNSSIRTKRTGSTTQQQITKKARCSGSKNTIDRFFK</sequence>
<dbReference type="Proteomes" id="UP000287033">
    <property type="component" value="Unassembled WGS sequence"/>
</dbReference>
<dbReference type="OrthoDB" id="1747274at2759"/>
<comment type="catalytic activity">
    <reaction evidence="20">
        <text>DNA(n) + a 2'-deoxyribonucleoside 5'-triphosphate = DNA(n+1) + diphosphate</text>
        <dbReference type="Rhea" id="RHEA:22508"/>
        <dbReference type="Rhea" id="RHEA-COMP:17339"/>
        <dbReference type="Rhea" id="RHEA-COMP:17340"/>
        <dbReference type="ChEBI" id="CHEBI:33019"/>
        <dbReference type="ChEBI" id="CHEBI:61560"/>
        <dbReference type="ChEBI" id="CHEBI:173112"/>
        <dbReference type="EC" id="2.7.7.7"/>
    </reaction>
</comment>
<keyword evidence="27" id="KW-1185">Reference proteome</keyword>
<evidence type="ECO:0000256" key="5">
    <source>
        <dbReference type="ARBA" id="ARBA00016178"/>
    </source>
</evidence>
<evidence type="ECO:0000256" key="12">
    <source>
        <dbReference type="ARBA" id="ARBA00022763"/>
    </source>
</evidence>
<feature type="coiled-coil region" evidence="22">
    <location>
        <begin position="61"/>
        <end position="103"/>
    </location>
</feature>
<dbReference type="FunFam" id="3.30.160.60:FF:000807">
    <property type="entry name" value="Polymerase (DNA directed) kappa"/>
    <property type="match status" value="1"/>
</dbReference>
<evidence type="ECO:0000256" key="1">
    <source>
        <dbReference type="ARBA" id="ARBA00001946"/>
    </source>
</evidence>
<dbReference type="SMART" id="SM00734">
    <property type="entry name" value="ZnF_Rad18"/>
    <property type="match status" value="2"/>
</dbReference>
<dbReference type="FunFam" id="3.30.1490.100:FF:000005">
    <property type="entry name" value="DNA polymerase kappa"/>
    <property type="match status" value="1"/>
</dbReference>
<dbReference type="InterPro" id="IPR024728">
    <property type="entry name" value="PolY_HhH_motif"/>
</dbReference>
<dbReference type="AlphaFoldDB" id="A0A401S3N0"/>
<evidence type="ECO:0000313" key="27">
    <source>
        <dbReference type="Proteomes" id="UP000287033"/>
    </source>
</evidence>
<evidence type="ECO:0000256" key="19">
    <source>
        <dbReference type="ARBA" id="ARBA00023242"/>
    </source>
</evidence>
<comment type="cofactor">
    <cofactor evidence="1">
        <name>Mg(2+)</name>
        <dbReference type="ChEBI" id="CHEBI:18420"/>
    </cofactor>
</comment>
<keyword evidence="10" id="KW-0235">DNA replication</keyword>
<dbReference type="GO" id="GO:0008270">
    <property type="term" value="F:zinc ion binding"/>
    <property type="evidence" value="ECO:0007669"/>
    <property type="project" value="UniProtKB-KW"/>
</dbReference>
<evidence type="ECO:0000256" key="15">
    <source>
        <dbReference type="ARBA" id="ARBA00022842"/>
    </source>
</evidence>
<dbReference type="Pfam" id="PF00817">
    <property type="entry name" value="IMS"/>
    <property type="match status" value="1"/>
</dbReference>
<dbReference type="InterPro" id="IPR017961">
    <property type="entry name" value="DNA_pol_Y-fam_little_finger"/>
</dbReference>
<evidence type="ECO:0000256" key="17">
    <source>
        <dbReference type="ARBA" id="ARBA00023125"/>
    </source>
</evidence>
<dbReference type="FunFam" id="3.40.1170.60:FF:000002">
    <property type="entry name" value="Polymerase (DNA directed) kappa"/>
    <property type="match status" value="1"/>
</dbReference>
<dbReference type="FunFam" id="1.10.150.810:FF:000003">
    <property type="entry name" value="DNA polymerase kappa subunit"/>
    <property type="match status" value="1"/>
</dbReference>
<comment type="subcellular location">
    <subcellularLocation>
        <location evidence="2">Nucleus</location>
    </subcellularLocation>
</comment>